<dbReference type="EMBL" id="WBOS01000001">
    <property type="protein sequence ID" value="KAB2338637.1"/>
    <property type="molecule type" value="Genomic_DNA"/>
</dbReference>
<accession>A0A6L3VDJ8</accession>
<sequence length="156" mass="17737">MSKDMMESLVNKVIKINRGGPESGSGVLIGVKDDYLVLYSQNDGVVYFKNQHIKSLTESSNGKNNNGQNYSLDQLSTLDYVAPDTFEELLEDLRYQWVTINRGGPEKVEGVLHDSNGEFVALFRNEELLRLSMYHIRSISYGVSIEEEENEEEDSY</sequence>
<evidence type="ECO:0000313" key="1">
    <source>
        <dbReference type="EMBL" id="KAB2338637.1"/>
    </source>
</evidence>
<keyword evidence="2" id="KW-1185">Reference proteome</keyword>
<comment type="caution">
    <text evidence="1">The sequence shown here is derived from an EMBL/GenBank/DDBJ whole genome shotgun (WGS) entry which is preliminary data.</text>
</comment>
<reference evidence="1 2" key="1">
    <citation type="journal article" date="2016" name="Antonie Van Leeuwenhoek">
        <title>Bacillus depressus sp. nov., isolated from soil of a sunflower field.</title>
        <authorList>
            <person name="Wei X."/>
            <person name="Xin D."/>
            <person name="Xin Y."/>
            <person name="Zhang H."/>
            <person name="Wang T."/>
            <person name="Zhang J."/>
        </authorList>
    </citation>
    <scope>NUCLEOTIDE SEQUENCE [LARGE SCALE GENOMIC DNA]</scope>
    <source>
        <strain evidence="1 2">BZ1</strain>
    </source>
</reference>
<name>A0A6L3VDJ8_9BACI</name>
<evidence type="ECO:0008006" key="3">
    <source>
        <dbReference type="Google" id="ProtNLM"/>
    </source>
</evidence>
<dbReference type="Proteomes" id="UP000481030">
    <property type="component" value="Unassembled WGS sequence"/>
</dbReference>
<proteinExistence type="predicted"/>
<dbReference type="AlphaFoldDB" id="A0A6L3VDJ8"/>
<evidence type="ECO:0000313" key="2">
    <source>
        <dbReference type="Proteomes" id="UP000481030"/>
    </source>
</evidence>
<gene>
    <name evidence="1" type="ORF">F7731_03535</name>
</gene>
<dbReference type="RefSeq" id="WP_151533375.1">
    <property type="nucleotide sequence ID" value="NZ_WBOS01000001.1"/>
</dbReference>
<dbReference type="OrthoDB" id="2452727at2"/>
<organism evidence="1 2">
    <name type="scientific">Cytobacillus depressus</name>
    <dbReference type="NCBI Taxonomy" id="1602942"/>
    <lineage>
        <taxon>Bacteria</taxon>
        <taxon>Bacillati</taxon>
        <taxon>Bacillota</taxon>
        <taxon>Bacilli</taxon>
        <taxon>Bacillales</taxon>
        <taxon>Bacillaceae</taxon>
        <taxon>Cytobacillus</taxon>
    </lineage>
</organism>
<protein>
    <recommendedName>
        <fullName evidence="3">Spore coat protein</fullName>
    </recommendedName>
</protein>